<protein>
    <submittedName>
        <fullName evidence="1">Uncharacterized protein</fullName>
    </submittedName>
</protein>
<reference evidence="2" key="1">
    <citation type="journal article" date="2019" name="Int. J. Syst. Evol. Microbiol.">
        <title>The Global Catalogue of Microorganisms (GCM) 10K type strain sequencing project: providing services to taxonomists for standard genome sequencing and annotation.</title>
        <authorList>
            <consortium name="The Broad Institute Genomics Platform"/>
            <consortium name="The Broad Institute Genome Sequencing Center for Infectious Disease"/>
            <person name="Wu L."/>
            <person name="Ma J."/>
        </authorList>
    </citation>
    <scope>NUCLEOTIDE SEQUENCE [LARGE SCALE GENOMIC DNA]</scope>
    <source>
        <strain evidence="2">JCM 12125</strain>
    </source>
</reference>
<evidence type="ECO:0000313" key="1">
    <source>
        <dbReference type="EMBL" id="MFC5344876.1"/>
    </source>
</evidence>
<name>A0ABW0FTJ4_9CAUL</name>
<dbReference type="Proteomes" id="UP001596152">
    <property type="component" value="Unassembled WGS sequence"/>
</dbReference>
<evidence type="ECO:0000313" key="2">
    <source>
        <dbReference type="Proteomes" id="UP001596152"/>
    </source>
</evidence>
<comment type="caution">
    <text evidence="1">The sequence shown here is derived from an EMBL/GenBank/DDBJ whole genome shotgun (WGS) entry which is preliminary data.</text>
</comment>
<proteinExistence type="predicted"/>
<organism evidence="1 2">
    <name type="scientific">Brevundimonas staleyi</name>
    <dbReference type="NCBI Taxonomy" id="74326"/>
    <lineage>
        <taxon>Bacteria</taxon>
        <taxon>Pseudomonadati</taxon>
        <taxon>Pseudomonadota</taxon>
        <taxon>Alphaproteobacteria</taxon>
        <taxon>Caulobacterales</taxon>
        <taxon>Caulobacteraceae</taxon>
        <taxon>Brevundimonas</taxon>
    </lineage>
</organism>
<keyword evidence="2" id="KW-1185">Reference proteome</keyword>
<accession>A0ABW0FTJ4</accession>
<dbReference type="RefSeq" id="WP_374037961.1">
    <property type="nucleotide sequence ID" value="NZ_CP169082.1"/>
</dbReference>
<sequence length="69" mass="7700">MIRKTRLMSKTGVMLVRVEVFENDILRSTAFKVSTAAGGQTFTTLTKAITAFRAMSRHRVQTPRLKTAA</sequence>
<gene>
    <name evidence="1" type="ORF">ACFPIE_13205</name>
</gene>
<dbReference type="EMBL" id="JBHSLF010000025">
    <property type="protein sequence ID" value="MFC5344876.1"/>
    <property type="molecule type" value="Genomic_DNA"/>
</dbReference>